<proteinExistence type="inferred from homology"/>
<evidence type="ECO:0000256" key="6">
    <source>
        <dbReference type="ARBA" id="ARBA00023034"/>
    </source>
</evidence>
<keyword evidence="8 9" id="KW-0325">Glycoprotein</keyword>
<evidence type="ECO:0000256" key="1">
    <source>
        <dbReference type="ARBA" id="ARBA00004323"/>
    </source>
</evidence>
<dbReference type="Pfam" id="PF03567">
    <property type="entry name" value="Sulfotransfer_2"/>
    <property type="match status" value="1"/>
</dbReference>
<sequence length="333" mass="38609">MTATARDSEQEQAAPMRREGPFTTLPSVRPNQTDFGPGVHLMRRASSGDDQPEHKQVSVAEDPWKAEQDRRKAAVARGCAGWREAVSDYTPSSWGDMTSFLVDDKHKAIYCYVPKTACTNWKRLWMILTGLVEVNDPKEIHSSIPHLVHNKMRLVRQKLTKSQVQKKLETYTKMIVVRHPFERLLSAYLDKFVDPGSSFYKKSFALPIMQKYRGKDSHVSETGDGLTFGEFVKYVTSLKQYRHFDEHWKPAAELCYPCAVRYDVIVKYDTLAEDAERFLRLIGAPADLHFPTTNPRNTSSQLKRYFADIPRKQQEELFRIYQRDFKIFEYEAI</sequence>
<evidence type="ECO:0000313" key="11">
    <source>
        <dbReference type="EMBL" id="ROT71416.1"/>
    </source>
</evidence>
<feature type="compositionally biased region" description="Basic and acidic residues" evidence="10">
    <location>
        <begin position="51"/>
        <end position="67"/>
    </location>
</feature>
<evidence type="ECO:0000256" key="7">
    <source>
        <dbReference type="ARBA" id="ARBA00023136"/>
    </source>
</evidence>
<comment type="similarity">
    <text evidence="2 9">Belongs to the sulfotransferase 2 family.</text>
</comment>
<protein>
    <recommendedName>
        <fullName evidence="9">Carbohydrate sulfotransferase</fullName>
        <ecNumber evidence="9">2.8.2.-</ecNumber>
    </recommendedName>
</protein>
<feature type="region of interest" description="Disordered" evidence="10">
    <location>
        <begin position="1"/>
        <end position="67"/>
    </location>
</feature>
<dbReference type="PANTHER" id="PTHR12137:SF54">
    <property type="entry name" value="CARBOHYDRATE SULFOTRANSFERASE"/>
    <property type="match status" value="1"/>
</dbReference>
<dbReference type="EMBL" id="QCYY01002301">
    <property type="protein sequence ID" value="ROT71416.1"/>
    <property type="molecule type" value="Genomic_DNA"/>
</dbReference>
<dbReference type="GO" id="GO:0000139">
    <property type="term" value="C:Golgi membrane"/>
    <property type="evidence" value="ECO:0007669"/>
    <property type="project" value="UniProtKB-SubCell"/>
</dbReference>
<evidence type="ECO:0000256" key="9">
    <source>
        <dbReference type="RuleBase" id="RU364020"/>
    </source>
</evidence>
<dbReference type="EC" id="2.8.2.-" evidence="9"/>
<keyword evidence="7" id="KW-0472">Membrane</keyword>
<name>A0A3R7NZV5_PENVA</name>
<keyword evidence="3 9" id="KW-0808">Transferase</keyword>
<comment type="subcellular location">
    <subcellularLocation>
        <location evidence="1 9">Golgi apparatus membrane</location>
        <topology evidence="1 9">Single-pass type II membrane protein</topology>
    </subcellularLocation>
</comment>
<keyword evidence="4" id="KW-0812">Transmembrane</keyword>
<reference evidence="11 12" key="2">
    <citation type="submission" date="2019-01" db="EMBL/GenBank/DDBJ databases">
        <title>The decoding of complex shrimp genome reveals the adaptation for benthos swimmer, frequently molting mechanism and breeding impact on genome.</title>
        <authorList>
            <person name="Sun Y."/>
            <person name="Gao Y."/>
            <person name="Yu Y."/>
        </authorList>
    </citation>
    <scope>NUCLEOTIDE SEQUENCE [LARGE SCALE GENOMIC DNA]</scope>
    <source>
        <tissue evidence="11">Muscle</tissue>
    </source>
</reference>
<dbReference type="GO" id="GO:0008146">
    <property type="term" value="F:sulfotransferase activity"/>
    <property type="evidence" value="ECO:0007669"/>
    <property type="project" value="InterPro"/>
</dbReference>
<comment type="caution">
    <text evidence="11">The sequence shown here is derived from an EMBL/GenBank/DDBJ whole genome shotgun (WGS) entry which is preliminary data.</text>
</comment>
<evidence type="ECO:0000256" key="8">
    <source>
        <dbReference type="ARBA" id="ARBA00023180"/>
    </source>
</evidence>
<dbReference type="OrthoDB" id="2019940at2759"/>
<accession>A0A3R7NZV5</accession>
<evidence type="ECO:0000256" key="3">
    <source>
        <dbReference type="ARBA" id="ARBA00022679"/>
    </source>
</evidence>
<evidence type="ECO:0000256" key="2">
    <source>
        <dbReference type="ARBA" id="ARBA00006339"/>
    </source>
</evidence>
<dbReference type="Proteomes" id="UP000283509">
    <property type="component" value="Unassembled WGS sequence"/>
</dbReference>
<keyword evidence="5" id="KW-1133">Transmembrane helix</keyword>
<dbReference type="InterPro" id="IPR018011">
    <property type="entry name" value="Carb_sulfotrans_8-10"/>
</dbReference>
<evidence type="ECO:0000256" key="5">
    <source>
        <dbReference type="ARBA" id="ARBA00022989"/>
    </source>
</evidence>
<keyword evidence="9" id="KW-0119">Carbohydrate metabolism</keyword>
<evidence type="ECO:0000313" key="12">
    <source>
        <dbReference type="Proteomes" id="UP000283509"/>
    </source>
</evidence>
<dbReference type="PANTHER" id="PTHR12137">
    <property type="entry name" value="CARBOHYDRATE SULFOTRANSFERASE"/>
    <property type="match status" value="1"/>
</dbReference>
<organism evidence="11 12">
    <name type="scientific">Penaeus vannamei</name>
    <name type="common">Whiteleg shrimp</name>
    <name type="synonym">Litopenaeus vannamei</name>
    <dbReference type="NCBI Taxonomy" id="6689"/>
    <lineage>
        <taxon>Eukaryota</taxon>
        <taxon>Metazoa</taxon>
        <taxon>Ecdysozoa</taxon>
        <taxon>Arthropoda</taxon>
        <taxon>Crustacea</taxon>
        <taxon>Multicrustacea</taxon>
        <taxon>Malacostraca</taxon>
        <taxon>Eumalacostraca</taxon>
        <taxon>Eucarida</taxon>
        <taxon>Decapoda</taxon>
        <taxon>Dendrobranchiata</taxon>
        <taxon>Penaeoidea</taxon>
        <taxon>Penaeidae</taxon>
        <taxon>Penaeus</taxon>
    </lineage>
</organism>
<keyword evidence="6 9" id="KW-0333">Golgi apparatus</keyword>
<keyword evidence="12" id="KW-1185">Reference proteome</keyword>
<reference evidence="11 12" key="1">
    <citation type="submission" date="2018-04" db="EMBL/GenBank/DDBJ databases">
        <authorList>
            <person name="Zhang X."/>
            <person name="Yuan J."/>
            <person name="Li F."/>
            <person name="Xiang J."/>
        </authorList>
    </citation>
    <scope>NUCLEOTIDE SEQUENCE [LARGE SCALE GENOMIC DNA]</scope>
    <source>
        <tissue evidence="11">Muscle</tissue>
    </source>
</reference>
<dbReference type="AlphaFoldDB" id="A0A3R7NZV5"/>
<dbReference type="GO" id="GO:0016051">
    <property type="term" value="P:carbohydrate biosynthetic process"/>
    <property type="evidence" value="ECO:0007669"/>
    <property type="project" value="InterPro"/>
</dbReference>
<evidence type="ECO:0000256" key="4">
    <source>
        <dbReference type="ARBA" id="ARBA00022692"/>
    </source>
</evidence>
<gene>
    <name evidence="11" type="ORF">C7M84_010292</name>
</gene>
<dbReference type="InterPro" id="IPR005331">
    <property type="entry name" value="Sulfotransferase"/>
</dbReference>
<keyword evidence="9" id="KW-0735">Signal-anchor</keyword>
<evidence type="ECO:0000256" key="10">
    <source>
        <dbReference type="SAM" id="MobiDB-lite"/>
    </source>
</evidence>
<feature type="compositionally biased region" description="Polar residues" evidence="10">
    <location>
        <begin position="24"/>
        <end position="34"/>
    </location>
</feature>